<evidence type="ECO:0000313" key="3">
    <source>
        <dbReference type="Proteomes" id="UP000321367"/>
    </source>
</evidence>
<dbReference type="InterPro" id="IPR025381">
    <property type="entry name" value="DUF4296"/>
</dbReference>
<evidence type="ECO:0000313" key="2">
    <source>
        <dbReference type="EMBL" id="TXD93721.1"/>
    </source>
</evidence>
<feature type="domain" description="DUF4296" evidence="1">
    <location>
        <begin position="25"/>
        <end position="106"/>
    </location>
</feature>
<dbReference type="PROSITE" id="PS51257">
    <property type="entry name" value="PROKAR_LIPOPROTEIN"/>
    <property type="match status" value="1"/>
</dbReference>
<protein>
    <submittedName>
        <fullName evidence="2">DUF4296 domain-containing protein</fullName>
    </submittedName>
</protein>
<dbReference type="OrthoDB" id="1525222at2"/>
<proteinExistence type="predicted"/>
<reference evidence="2 3" key="1">
    <citation type="submission" date="2019-08" db="EMBL/GenBank/DDBJ databases">
        <title>Genome sequence of Gillisia hiemivivida IC154 (type strain).</title>
        <authorList>
            <person name="Bowman J.P."/>
        </authorList>
    </citation>
    <scope>NUCLEOTIDE SEQUENCE [LARGE SCALE GENOMIC DNA]</scope>
    <source>
        <strain evidence="2 3">IC154</strain>
    </source>
</reference>
<dbReference type="AlphaFoldDB" id="A0A5C6ZUQ7"/>
<comment type="caution">
    <text evidence="2">The sequence shown here is derived from an EMBL/GenBank/DDBJ whole genome shotgun (WGS) entry which is preliminary data.</text>
</comment>
<dbReference type="RefSeq" id="WP_146932139.1">
    <property type="nucleotide sequence ID" value="NZ_CBCSHZ010000035.1"/>
</dbReference>
<gene>
    <name evidence="2" type="ORF">ES724_08635</name>
</gene>
<organism evidence="2 3">
    <name type="scientific">Gillisia hiemivivida</name>
    <dbReference type="NCBI Taxonomy" id="291190"/>
    <lineage>
        <taxon>Bacteria</taxon>
        <taxon>Pseudomonadati</taxon>
        <taxon>Bacteroidota</taxon>
        <taxon>Flavobacteriia</taxon>
        <taxon>Flavobacteriales</taxon>
        <taxon>Flavobacteriaceae</taxon>
        <taxon>Gillisia</taxon>
    </lineage>
</organism>
<accession>A0A5C6ZUQ7</accession>
<dbReference type="Proteomes" id="UP000321367">
    <property type="component" value="Unassembled WGS sequence"/>
</dbReference>
<dbReference type="Pfam" id="PF14129">
    <property type="entry name" value="DUF4296"/>
    <property type="match status" value="1"/>
</dbReference>
<keyword evidence="3" id="KW-1185">Reference proteome</keyword>
<dbReference type="EMBL" id="VORY01000008">
    <property type="protein sequence ID" value="TXD93721.1"/>
    <property type="molecule type" value="Genomic_DNA"/>
</dbReference>
<name>A0A5C6ZUQ7_9FLAO</name>
<evidence type="ECO:0000259" key="1">
    <source>
        <dbReference type="Pfam" id="PF14129"/>
    </source>
</evidence>
<sequence>MRFLKVFIIACFLSSCQNIEEVKKPDNLISEDKMVDVLTELSLLNSAKNKNKRTLEETGLQPDTYLYSKYKIDSLQLAESTTYYAKKYDKFDGIYQKVKHNLEVMKAKFEVIRDEEQRIEDSIRALDTKDTLDIDSLKIPKAILIDSLGSKPQSKNISN</sequence>